<dbReference type="CDD" id="cd14503">
    <property type="entry name" value="PTP-bact"/>
    <property type="match status" value="1"/>
</dbReference>
<dbReference type="Gene3D" id="3.90.190.10">
    <property type="entry name" value="Protein tyrosine phosphatase superfamily"/>
    <property type="match status" value="1"/>
</dbReference>
<feature type="region of interest" description="Disordered" evidence="1">
    <location>
        <begin position="1"/>
        <end position="27"/>
    </location>
</feature>
<dbReference type="EMBL" id="OOFM01000004">
    <property type="protein sequence ID" value="SPL63252.1"/>
    <property type="molecule type" value="Genomic_DNA"/>
</dbReference>
<evidence type="ECO:0000313" key="4">
    <source>
        <dbReference type="Proteomes" id="UP000246073"/>
    </source>
</evidence>
<proteinExistence type="predicted"/>
<evidence type="ECO:0000256" key="1">
    <source>
        <dbReference type="SAM" id="MobiDB-lite"/>
    </source>
</evidence>
<accession>A0A2P9HGN3</accession>
<dbReference type="NCBIfam" id="TIGR01244">
    <property type="entry name" value="TIGR01244 family sulfur transferase"/>
    <property type="match status" value="1"/>
</dbReference>
<dbReference type="Pfam" id="PF04273">
    <property type="entry name" value="BLH_phosphatase"/>
    <property type="match status" value="1"/>
</dbReference>
<dbReference type="GO" id="GO:0016787">
    <property type="term" value="F:hydrolase activity"/>
    <property type="evidence" value="ECO:0007669"/>
    <property type="project" value="InterPro"/>
</dbReference>
<protein>
    <submittedName>
        <fullName evidence="3">FAD-dependent pyridine nucleotide-disulphide oxidoreductase</fullName>
    </submittedName>
</protein>
<reference evidence="4" key="1">
    <citation type="submission" date="2017-12" db="EMBL/GenBank/DDBJ databases">
        <authorList>
            <person name="Diaz M."/>
        </authorList>
    </citation>
    <scope>NUCLEOTIDE SEQUENCE [LARGE SCALE GENOMIC DNA]</scope>
    <source>
        <strain evidence="4">FI11154</strain>
    </source>
</reference>
<evidence type="ECO:0000313" key="3">
    <source>
        <dbReference type="EMBL" id="SPL63252.1"/>
    </source>
</evidence>
<feature type="domain" description="Beta-lactamase hydrolase-like protein phosphatase-like" evidence="2">
    <location>
        <begin position="12"/>
        <end position="120"/>
    </location>
</feature>
<dbReference type="AlphaFoldDB" id="A0A2P9HGN3"/>
<sequence>MKGSADSEDKMDIRQIDDNYSVSGQISPDDVRDIAAEGFQTIICNRPDGEGGPEQPDFAEIARVAEKAGLATYYIPVVGGQLTQDDVHAMAAALDEAEGPFFAYCRSGARSTNIYGIVQSQKRG</sequence>
<dbReference type="Proteomes" id="UP000246073">
    <property type="component" value="Unassembled WGS sequence"/>
</dbReference>
<feature type="compositionally biased region" description="Basic and acidic residues" evidence="1">
    <location>
        <begin position="1"/>
        <end position="17"/>
    </location>
</feature>
<evidence type="ECO:0000259" key="2">
    <source>
        <dbReference type="Pfam" id="PF04273"/>
    </source>
</evidence>
<dbReference type="SUPFAM" id="SSF52799">
    <property type="entry name" value="(Phosphotyrosine protein) phosphatases II"/>
    <property type="match status" value="1"/>
</dbReference>
<name>A0A2P9HGN3_9HYPH</name>
<gene>
    <name evidence="3" type="ORF">OHAE_3184</name>
</gene>
<organism evidence="3 4">
    <name type="scientific">Ochrobactrum soli</name>
    <dbReference type="NCBI Taxonomy" id="2448455"/>
    <lineage>
        <taxon>Bacteria</taxon>
        <taxon>Pseudomonadati</taxon>
        <taxon>Pseudomonadota</taxon>
        <taxon>Alphaproteobacteria</taxon>
        <taxon>Hyphomicrobiales</taxon>
        <taxon>Brucellaceae</taxon>
        <taxon>Brucella/Ochrobactrum group</taxon>
        <taxon>Ochrobactrum</taxon>
    </lineage>
</organism>
<dbReference type="InterPro" id="IPR005939">
    <property type="entry name" value="BLH_phosphatase-like"/>
</dbReference>
<dbReference type="InterPro" id="IPR029021">
    <property type="entry name" value="Prot-tyrosine_phosphatase-like"/>
</dbReference>